<evidence type="ECO:0000313" key="4">
    <source>
        <dbReference type="Proteomes" id="UP001107558"/>
    </source>
</evidence>
<proteinExistence type="predicted"/>
<dbReference type="Proteomes" id="UP001107558">
    <property type="component" value="Chromosome 2"/>
</dbReference>
<reference evidence="3" key="1">
    <citation type="submission" date="2021-03" db="EMBL/GenBank/DDBJ databases">
        <title>Chromosome level genome of the anhydrobiotic midge Polypedilum vanderplanki.</title>
        <authorList>
            <person name="Yoshida Y."/>
            <person name="Kikawada T."/>
            <person name="Gusev O."/>
        </authorList>
    </citation>
    <scope>NUCLEOTIDE SEQUENCE</scope>
    <source>
        <strain evidence="3">NIAS01</strain>
        <tissue evidence="3">Whole body or cell culture</tissue>
    </source>
</reference>
<feature type="coiled-coil region" evidence="1">
    <location>
        <begin position="245"/>
        <end position="304"/>
    </location>
</feature>
<feature type="signal peptide" evidence="2">
    <location>
        <begin position="1"/>
        <end position="21"/>
    </location>
</feature>
<keyword evidence="2" id="KW-0732">Signal</keyword>
<dbReference type="AlphaFoldDB" id="A0A9J6CAG7"/>
<sequence>MKFTILFAIFLIFQGNKISNSFTINCDYRTRSLLVIGSVYSCDTTNIPSSSGITVTNVNGTHLSGKNNNDVTCVYINGKRTLLFVPRNFSNFFPNIKAILIWNTTIETLFGDEFDEFPKLEYFDFYYSNLTTISSKLFEKTPKMVCVWFGSNMIERVGHDLFTPLNVTQLKIVSFHNNRCINRYVNNGNTTAIISLINELREKCPFDDEFPSTTTTTSLTTTTIKNLFCTNQSIEDLVCDLKDSMIEVQENLMTKDEKIDEIREDMNQSNKIIEEIQSESREKIENIESRMQWLEEELLRLTTHPCACK</sequence>
<evidence type="ECO:0000256" key="2">
    <source>
        <dbReference type="SAM" id="SignalP"/>
    </source>
</evidence>
<dbReference type="SUPFAM" id="SSF52058">
    <property type="entry name" value="L domain-like"/>
    <property type="match status" value="1"/>
</dbReference>
<dbReference type="OrthoDB" id="26525at2759"/>
<organism evidence="3 4">
    <name type="scientific">Polypedilum vanderplanki</name>
    <name type="common">Sleeping chironomid midge</name>
    <dbReference type="NCBI Taxonomy" id="319348"/>
    <lineage>
        <taxon>Eukaryota</taxon>
        <taxon>Metazoa</taxon>
        <taxon>Ecdysozoa</taxon>
        <taxon>Arthropoda</taxon>
        <taxon>Hexapoda</taxon>
        <taxon>Insecta</taxon>
        <taxon>Pterygota</taxon>
        <taxon>Neoptera</taxon>
        <taxon>Endopterygota</taxon>
        <taxon>Diptera</taxon>
        <taxon>Nematocera</taxon>
        <taxon>Chironomoidea</taxon>
        <taxon>Chironomidae</taxon>
        <taxon>Chironominae</taxon>
        <taxon>Polypedilum</taxon>
        <taxon>Polypedilum</taxon>
    </lineage>
</organism>
<gene>
    <name evidence="3" type="ORF">PVAND_008721</name>
</gene>
<dbReference type="Gene3D" id="3.80.10.10">
    <property type="entry name" value="Ribonuclease Inhibitor"/>
    <property type="match status" value="1"/>
</dbReference>
<name>A0A9J6CAG7_POLVA</name>
<accession>A0A9J6CAG7</accession>
<dbReference type="InterPro" id="IPR032675">
    <property type="entry name" value="LRR_dom_sf"/>
</dbReference>
<feature type="chain" id="PRO_5039911013" evidence="2">
    <location>
        <begin position="22"/>
        <end position="309"/>
    </location>
</feature>
<evidence type="ECO:0000313" key="3">
    <source>
        <dbReference type="EMBL" id="KAG5679129.1"/>
    </source>
</evidence>
<keyword evidence="1" id="KW-0175">Coiled coil</keyword>
<comment type="caution">
    <text evidence="3">The sequence shown here is derived from an EMBL/GenBank/DDBJ whole genome shotgun (WGS) entry which is preliminary data.</text>
</comment>
<evidence type="ECO:0000256" key="1">
    <source>
        <dbReference type="SAM" id="Coils"/>
    </source>
</evidence>
<dbReference type="EMBL" id="JADBJN010000002">
    <property type="protein sequence ID" value="KAG5679129.1"/>
    <property type="molecule type" value="Genomic_DNA"/>
</dbReference>
<keyword evidence="4" id="KW-1185">Reference proteome</keyword>
<protein>
    <submittedName>
        <fullName evidence="3">Uncharacterized protein</fullName>
    </submittedName>
</protein>